<feature type="compositionally biased region" description="Basic and acidic residues" evidence="1">
    <location>
        <begin position="36"/>
        <end position="45"/>
    </location>
</feature>
<gene>
    <name evidence="2" type="ORF">C0Q70_02626</name>
</gene>
<feature type="region of interest" description="Disordered" evidence="1">
    <location>
        <begin position="1"/>
        <end position="45"/>
    </location>
</feature>
<dbReference type="EMBL" id="PZQS01000002">
    <property type="protein sequence ID" value="PVD35663.1"/>
    <property type="molecule type" value="Genomic_DNA"/>
</dbReference>
<evidence type="ECO:0000256" key="1">
    <source>
        <dbReference type="SAM" id="MobiDB-lite"/>
    </source>
</evidence>
<protein>
    <submittedName>
        <fullName evidence="2">Uncharacterized protein</fullName>
    </submittedName>
</protein>
<dbReference type="Proteomes" id="UP000245119">
    <property type="component" value="Linkage Group LG2"/>
</dbReference>
<accession>A0A2T7PQG1</accession>
<keyword evidence="3" id="KW-1185">Reference proteome</keyword>
<evidence type="ECO:0000313" key="3">
    <source>
        <dbReference type="Proteomes" id="UP000245119"/>
    </source>
</evidence>
<comment type="caution">
    <text evidence="2">The sequence shown here is derived from an EMBL/GenBank/DDBJ whole genome shotgun (WGS) entry which is preliminary data.</text>
</comment>
<feature type="compositionally biased region" description="Polar residues" evidence="1">
    <location>
        <begin position="261"/>
        <end position="275"/>
    </location>
</feature>
<sequence>MALTNGRITAPPTGKRERLRRSPTHQQTGNKLTSRRSLEKKTSRTDDKDCRRLYMVDGDETRVAITGRKCRHRIKDEGSGGGKPSAAKKKVRHIWACGVDQRSDTPVSSLSLSLCPSVPLPNQLNVLQSLARLFCLSPVRYDLLEFQRVCVTTLVFTHRACDRAAGCDLSIGASYQTSNCELSNMLTSTTQLFLNVMPPWYAADYGVVRGKDAGAGNEGQCSGGRASLGRKGFVVSPTASQHARTNGGRVLRLPQSRDDQIGSSHVYSQPDSQPA</sequence>
<name>A0A2T7PQG1_POMCA</name>
<evidence type="ECO:0000313" key="2">
    <source>
        <dbReference type="EMBL" id="PVD35663.1"/>
    </source>
</evidence>
<feature type="region of interest" description="Disordered" evidence="1">
    <location>
        <begin position="254"/>
        <end position="275"/>
    </location>
</feature>
<proteinExistence type="predicted"/>
<reference evidence="2 3" key="1">
    <citation type="submission" date="2018-04" db="EMBL/GenBank/DDBJ databases">
        <title>The genome of golden apple snail Pomacea canaliculata provides insight into stress tolerance and invasive adaptation.</title>
        <authorList>
            <person name="Liu C."/>
            <person name="Liu B."/>
            <person name="Ren Y."/>
            <person name="Zhang Y."/>
            <person name="Wang H."/>
            <person name="Li S."/>
            <person name="Jiang F."/>
            <person name="Yin L."/>
            <person name="Zhang G."/>
            <person name="Qian W."/>
            <person name="Fan W."/>
        </authorList>
    </citation>
    <scope>NUCLEOTIDE SEQUENCE [LARGE SCALE GENOMIC DNA]</scope>
    <source>
        <strain evidence="2">SZHN2017</strain>
        <tissue evidence="2">Muscle</tissue>
    </source>
</reference>
<dbReference type="AlphaFoldDB" id="A0A2T7PQG1"/>
<organism evidence="2 3">
    <name type="scientific">Pomacea canaliculata</name>
    <name type="common">Golden apple snail</name>
    <dbReference type="NCBI Taxonomy" id="400727"/>
    <lineage>
        <taxon>Eukaryota</taxon>
        <taxon>Metazoa</taxon>
        <taxon>Spiralia</taxon>
        <taxon>Lophotrochozoa</taxon>
        <taxon>Mollusca</taxon>
        <taxon>Gastropoda</taxon>
        <taxon>Caenogastropoda</taxon>
        <taxon>Architaenioglossa</taxon>
        <taxon>Ampullarioidea</taxon>
        <taxon>Ampullariidae</taxon>
        <taxon>Pomacea</taxon>
    </lineage>
</organism>